<evidence type="ECO:0000256" key="3">
    <source>
        <dbReference type="ARBA" id="ARBA00023167"/>
    </source>
</evidence>
<keyword evidence="4 6" id="KW-0413">Isomerase</keyword>
<sequence length="392" mass="41651">MVLEAIRYKPGSLQILNQLKLPHQVEYDDVKGSEDGWHTIKDMRTRGAPAIAIVAALSLAVELQVARLSDNAEEVGAFIVEKLDYLVMSRPTAVNLADAARKLKMIVESAAKSDGNDGAAVVKAYCDAAAQMLISDVSDNKAIGKYGAEWIEKLAPGEQVSVLTHCNTGSLATAGYGTALGVIRSLYGNGSLKRAFCTETRPYNQGSRLTAFELVHDKIPATLITDSMASALLRLKGPSERIAAIVVGADRVAANGDTANKIGTYQLAITAKHHGVKFLVAAPRTTIDLQTQSGADITIEERPGKEMTMIKGPRFDGVDLDLSQVEMVSIAAKGIDVWNPAFDVTPAELIDGIITELGVVEKGANGGFDLTFAMEAHNESVKPNSVGGLYAA</sequence>
<feature type="site" description="Transition state stabilizer" evidence="6">
    <location>
        <position position="166"/>
    </location>
</feature>
<evidence type="ECO:0000313" key="7">
    <source>
        <dbReference type="EMBL" id="TKA68671.1"/>
    </source>
</evidence>
<dbReference type="InterPro" id="IPR027363">
    <property type="entry name" value="M1Pi_N"/>
</dbReference>
<organism evidence="7 8">
    <name type="scientific">Friedmanniomyces simplex</name>
    <dbReference type="NCBI Taxonomy" id="329884"/>
    <lineage>
        <taxon>Eukaryota</taxon>
        <taxon>Fungi</taxon>
        <taxon>Dikarya</taxon>
        <taxon>Ascomycota</taxon>
        <taxon>Pezizomycotina</taxon>
        <taxon>Dothideomycetes</taxon>
        <taxon>Dothideomycetidae</taxon>
        <taxon>Mycosphaerellales</taxon>
        <taxon>Teratosphaeriaceae</taxon>
        <taxon>Friedmanniomyces</taxon>
    </lineage>
</organism>
<dbReference type="OrthoDB" id="2461at2759"/>
<dbReference type="PANTHER" id="PTHR43475:SF1">
    <property type="entry name" value="METHYLTHIORIBOSE-1-PHOSPHATE ISOMERASE"/>
    <property type="match status" value="1"/>
</dbReference>
<comment type="pathway">
    <text evidence="6">Amino-acid biosynthesis; L-methionine biosynthesis via salvage pathway; L-methionine from S-methyl-5-thio-alpha-D-ribose 1-phosphate: step 1/6.</text>
</comment>
<dbReference type="EMBL" id="NAJQ01000491">
    <property type="protein sequence ID" value="TKA68671.1"/>
    <property type="molecule type" value="Genomic_DNA"/>
</dbReference>
<evidence type="ECO:0000256" key="2">
    <source>
        <dbReference type="ARBA" id="ARBA00022605"/>
    </source>
</evidence>
<dbReference type="InterPro" id="IPR042529">
    <property type="entry name" value="IF_2B-like_C"/>
</dbReference>
<dbReference type="InterPro" id="IPR000649">
    <property type="entry name" value="IF-2B-related"/>
</dbReference>
<reference evidence="7 8" key="1">
    <citation type="submission" date="2017-03" db="EMBL/GenBank/DDBJ databases">
        <title>Genomes of endolithic fungi from Antarctica.</title>
        <authorList>
            <person name="Coleine C."/>
            <person name="Masonjones S."/>
            <person name="Stajich J.E."/>
        </authorList>
    </citation>
    <scope>NUCLEOTIDE SEQUENCE [LARGE SCALE GENOMIC DNA]</scope>
    <source>
        <strain evidence="7 8">CCFEE 5184</strain>
    </source>
</reference>
<comment type="similarity">
    <text evidence="6">Belongs to the eIF-2B alpha/beta/delta subunits family. MtnA subfamily.</text>
</comment>
<feature type="active site" description="Proton donor" evidence="6">
    <location>
        <position position="250"/>
    </location>
</feature>
<dbReference type="NCBIfam" id="NF004326">
    <property type="entry name" value="PRK05720.1"/>
    <property type="match status" value="1"/>
</dbReference>
<evidence type="ECO:0000256" key="4">
    <source>
        <dbReference type="ARBA" id="ARBA00023235"/>
    </source>
</evidence>
<dbReference type="Pfam" id="PF01008">
    <property type="entry name" value="IF-2B"/>
    <property type="match status" value="1"/>
</dbReference>
<protein>
    <recommendedName>
        <fullName evidence="6">Methylthioribose-1-phosphate isomerase</fullName>
        <shortName evidence="6">M1Pi</shortName>
        <shortName evidence="6">MTR-1-P isomerase</shortName>
        <ecNumber evidence="6">5.3.1.23</ecNumber>
    </recommendedName>
    <alternativeName>
        <fullName evidence="6">S-methyl-5-thioribose-1-phosphate isomerase</fullName>
    </alternativeName>
    <alternativeName>
        <fullName evidence="6">Translation initiation factor eIF-2B subunit alpha/beta/delta-like protein</fullName>
    </alternativeName>
</protein>
<dbReference type="UniPathway" id="UPA00904">
    <property type="reaction ID" value="UER00874"/>
</dbReference>
<keyword evidence="1 6" id="KW-0963">Cytoplasm</keyword>
<evidence type="ECO:0000256" key="1">
    <source>
        <dbReference type="ARBA" id="ARBA00022490"/>
    </source>
</evidence>
<dbReference type="Gene3D" id="3.40.50.10470">
    <property type="entry name" value="Translation initiation factor eif-2b, domain 2"/>
    <property type="match status" value="1"/>
</dbReference>
<dbReference type="NCBIfam" id="TIGR00512">
    <property type="entry name" value="salvage_mtnA"/>
    <property type="match status" value="1"/>
</dbReference>
<dbReference type="Proteomes" id="UP000309340">
    <property type="component" value="Unassembled WGS sequence"/>
</dbReference>
<dbReference type="FunFam" id="3.40.50.10470:FF:000003">
    <property type="entry name" value="Methylthioribose-1-phosphate isomerase"/>
    <property type="match status" value="1"/>
</dbReference>
<keyword evidence="3 6" id="KW-0486">Methionine biosynthesis</keyword>
<dbReference type="HAMAP" id="MF_01678">
    <property type="entry name" value="Salvage_MtnA"/>
    <property type="match status" value="1"/>
</dbReference>
<comment type="function">
    <text evidence="6">Catalyzes the interconversion of methylthioribose-1-phosphate (MTR-1-P) into methylthioribulose-1-phosphate (MTRu-1-P).</text>
</comment>
<dbReference type="GO" id="GO:0005634">
    <property type="term" value="C:nucleus"/>
    <property type="evidence" value="ECO:0007669"/>
    <property type="project" value="UniProtKB-SubCell"/>
</dbReference>
<dbReference type="NCBIfam" id="TIGR00524">
    <property type="entry name" value="eIF-2B_rel"/>
    <property type="match status" value="1"/>
</dbReference>
<dbReference type="GO" id="GO:0005737">
    <property type="term" value="C:cytoplasm"/>
    <property type="evidence" value="ECO:0007669"/>
    <property type="project" value="UniProtKB-SubCell"/>
</dbReference>
<accession>A0A4U0WZ31</accession>
<dbReference type="InterPro" id="IPR011559">
    <property type="entry name" value="Initiation_fac_2B_a/b/d"/>
</dbReference>
<dbReference type="InterPro" id="IPR005251">
    <property type="entry name" value="IF-M1Pi"/>
</dbReference>
<gene>
    <name evidence="6" type="primary">MRI1</name>
    <name evidence="7" type="ORF">B0A55_08906</name>
</gene>
<comment type="caution">
    <text evidence="7">The sequence shown here is derived from an EMBL/GenBank/DDBJ whole genome shotgun (WGS) entry which is preliminary data.</text>
</comment>
<dbReference type="FunFam" id="1.20.120.420:FF:000003">
    <property type="entry name" value="Methylthioribose-1-phosphate isomerase"/>
    <property type="match status" value="1"/>
</dbReference>
<keyword evidence="5 6" id="KW-0539">Nucleus</keyword>
<dbReference type="AlphaFoldDB" id="A0A4U0WZ31"/>
<evidence type="ECO:0000256" key="6">
    <source>
        <dbReference type="HAMAP-Rule" id="MF_03119"/>
    </source>
</evidence>
<dbReference type="EC" id="5.3.1.23" evidence="6"/>
<dbReference type="InterPro" id="IPR037171">
    <property type="entry name" value="NagB/RpiA_transferase-like"/>
</dbReference>
<dbReference type="SUPFAM" id="SSF100950">
    <property type="entry name" value="NagB/RpiA/CoA transferase-like"/>
    <property type="match status" value="1"/>
</dbReference>
<keyword evidence="2 6" id="KW-0028">Amino-acid biosynthesis</keyword>
<dbReference type="PANTHER" id="PTHR43475">
    <property type="entry name" value="METHYLTHIORIBOSE-1-PHOSPHATE ISOMERASE"/>
    <property type="match status" value="1"/>
</dbReference>
<name>A0A4U0WZ31_9PEZI</name>
<proteinExistence type="inferred from homology"/>
<comment type="catalytic activity">
    <reaction evidence="6">
        <text>5-(methylsulfanyl)-alpha-D-ribose 1-phosphate = 5-(methylsulfanyl)-D-ribulose 1-phosphate</text>
        <dbReference type="Rhea" id="RHEA:19989"/>
        <dbReference type="ChEBI" id="CHEBI:58533"/>
        <dbReference type="ChEBI" id="CHEBI:58548"/>
        <dbReference type="EC" id="5.3.1.23"/>
    </reaction>
</comment>
<dbReference type="STRING" id="329884.A0A4U0WZ31"/>
<keyword evidence="8" id="KW-1185">Reference proteome</keyword>
<evidence type="ECO:0000313" key="8">
    <source>
        <dbReference type="Proteomes" id="UP000309340"/>
    </source>
</evidence>
<dbReference type="GO" id="GO:0019509">
    <property type="term" value="P:L-methionine salvage from methylthioadenosine"/>
    <property type="evidence" value="ECO:0007669"/>
    <property type="project" value="UniProtKB-UniRule"/>
</dbReference>
<dbReference type="Gene3D" id="1.20.120.420">
    <property type="entry name" value="translation initiation factor eif-2b, domain 1"/>
    <property type="match status" value="1"/>
</dbReference>
<evidence type="ECO:0000256" key="5">
    <source>
        <dbReference type="ARBA" id="ARBA00023242"/>
    </source>
</evidence>
<comment type="subcellular location">
    <subcellularLocation>
        <location evidence="6">Cytoplasm</location>
    </subcellularLocation>
    <subcellularLocation>
        <location evidence="6">Nucleus</location>
    </subcellularLocation>
</comment>
<dbReference type="GO" id="GO:0046523">
    <property type="term" value="F:S-methyl-5-thioribose-1-phosphate isomerase activity"/>
    <property type="evidence" value="ECO:0007669"/>
    <property type="project" value="UniProtKB-UniRule"/>
</dbReference>